<reference evidence="2" key="1">
    <citation type="journal article" date="2019" name="Int. J. Syst. Evol. Microbiol.">
        <title>The Global Catalogue of Microorganisms (GCM) 10K type strain sequencing project: providing services to taxonomists for standard genome sequencing and annotation.</title>
        <authorList>
            <consortium name="The Broad Institute Genomics Platform"/>
            <consortium name="The Broad Institute Genome Sequencing Center for Infectious Disease"/>
            <person name="Wu L."/>
            <person name="Ma J."/>
        </authorList>
    </citation>
    <scope>NUCLEOTIDE SEQUENCE [LARGE SCALE GENOMIC DNA]</scope>
    <source>
        <strain evidence="2">CCUG 62982</strain>
    </source>
</reference>
<evidence type="ECO:0000313" key="1">
    <source>
        <dbReference type="EMBL" id="MFD0948779.1"/>
    </source>
</evidence>
<dbReference type="RefSeq" id="WP_264946683.1">
    <property type="nucleotide sequence ID" value="NZ_JAPDRA010000022.1"/>
</dbReference>
<comment type="caution">
    <text evidence="1">The sequence shown here is derived from an EMBL/GenBank/DDBJ whole genome shotgun (WGS) entry which is preliminary data.</text>
</comment>
<accession>A0ABW3HCB6</accession>
<organism evidence="1 2">
    <name type="scientific">Sphingomonas canadensis</name>
    <dbReference type="NCBI Taxonomy" id="1219257"/>
    <lineage>
        <taxon>Bacteria</taxon>
        <taxon>Pseudomonadati</taxon>
        <taxon>Pseudomonadota</taxon>
        <taxon>Alphaproteobacteria</taxon>
        <taxon>Sphingomonadales</taxon>
        <taxon>Sphingomonadaceae</taxon>
        <taxon>Sphingomonas</taxon>
    </lineage>
</organism>
<dbReference type="Proteomes" id="UP001596977">
    <property type="component" value="Unassembled WGS sequence"/>
</dbReference>
<name>A0ABW3HCB6_9SPHN</name>
<sequence>MVEIGNFYTDEVTGSYIVVGGSTPADARAKAEALMRDLPRLNITSILRNSSAQTMAGSYQKLETMQGTGISFSFGGFTKVAPVFTRSWGLNLETGERPYSGDSAGIGVTVGGPSGQFTYTIFFDTQKKKP</sequence>
<evidence type="ECO:0000313" key="2">
    <source>
        <dbReference type="Proteomes" id="UP001596977"/>
    </source>
</evidence>
<dbReference type="EMBL" id="JBHTJG010000021">
    <property type="protein sequence ID" value="MFD0948779.1"/>
    <property type="molecule type" value="Genomic_DNA"/>
</dbReference>
<protein>
    <submittedName>
        <fullName evidence="1">Uncharacterized protein</fullName>
    </submittedName>
</protein>
<proteinExistence type="predicted"/>
<keyword evidence="2" id="KW-1185">Reference proteome</keyword>
<gene>
    <name evidence="1" type="ORF">ACFQ1E_20770</name>
</gene>